<evidence type="ECO:0000313" key="6">
    <source>
        <dbReference type="Proteomes" id="UP000293433"/>
    </source>
</evidence>
<dbReference type="GO" id="GO:0043565">
    <property type="term" value="F:sequence-specific DNA binding"/>
    <property type="evidence" value="ECO:0007669"/>
    <property type="project" value="InterPro"/>
</dbReference>
<proteinExistence type="predicted"/>
<evidence type="ECO:0000313" key="5">
    <source>
        <dbReference type="EMBL" id="RZS53320.1"/>
    </source>
</evidence>
<keyword evidence="2" id="KW-0238">DNA-binding</keyword>
<dbReference type="PANTHER" id="PTHR46796:SF12">
    <property type="entry name" value="HTH-TYPE DNA-BINDING TRANSCRIPTIONAL ACTIVATOR EUTR"/>
    <property type="match status" value="1"/>
</dbReference>
<feature type="domain" description="HTH araC/xylS-type" evidence="4">
    <location>
        <begin position="217"/>
        <end position="316"/>
    </location>
</feature>
<gene>
    <name evidence="5" type="ORF">EV685_2948</name>
</gene>
<dbReference type="Pfam" id="PF12833">
    <property type="entry name" value="HTH_18"/>
    <property type="match status" value="1"/>
</dbReference>
<protein>
    <submittedName>
        <fullName evidence="5">AraC family transcriptional regulator</fullName>
    </submittedName>
</protein>
<organism evidence="5 6">
    <name type="scientific">Sphaerotilus mobilis</name>
    <dbReference type="NCBI Taxonomy" id="47994"/>
    <lineage>
        <taxon>Bacteria</taxon>
        <taxon>Pseudomonadati</taxon>
        <taxon>Pseudomonadota</taxon>
        <taxon>Betaproteobacteria</taxon>
        <taxon>Burkholderiales</taxon>
        <taxon>Sphaerotilaceae</taxon>
        <taxon>Sphaerotilus</taxon>
    </lineage>
</organism>
<dbReference type="SUPFAM" id="SSF46689">
    <property type="entry name" value="Homeodomain-like"/>
    <property type="match status" value="1"/>
</dbReference>
<accession>A0A4V2EVQ6</accession>
<dbReference type="RefSeq" id="WP_130482766.1">
    <property type="nucleotide sequence ID" value="NZ_SGWV01000010.1"/>
</dbReference>
<dbReference type="Proteomes" id="UP000293433">
    <property type="component" value="Unassembled WGS sequence"/>
</dbReference>
<comment type="caution">
    <text evidence="5">The sequence shown here is derived from an EMBL/GenBank/DDBJ whole genome shotgun (WGS) entry which is preliminary data.</text>
</comment>
<dbReference type="InterPro" id="IPR009057">
    <property type="entry name" value="Homeodomain-like_sf"/>
</dbReference>
<dbReference type="OrthoDB" id="185346at2"/>
<dbReference type="EMBL" id="SGWV01000010">
    <property type="protein sequence ID" value="RZS53320.1"/>
    <property type="molecule type" value="Genomic_DNA"/>
</dbReference>
<evidence type="ECO:0000259" key="4">
    <source>
        <dbReference type="PROSITE" id="PS01124"/>
    </source>
</evidence>
<name>A0A4V2EVQ6_9BURK</name>
<evidence type="ECO:0000256" key="1">
    <source>
        <dbReference type="ARBA" id="ARBA00023015"/>
    </source>
</evidence>
<dbReference type="AlphaFoldDB" id="A0A4V2EVQ6"/>
<dbReference type="Gene3D" id="1.10.10.60">
    <property type="entry name" value="Homeodomain-like"/>
    <property type="match status" value="1"/>
</dbReference>
<evidence type="ECO:0000256" key="2">
    <source>
        <dbReference type="ARBA" id="ARBA00023125"/>
    </source>
</evidence>
<evidence type="ECO:0000256" key="3">
    <source>
        <dbReference type="ARBA" id="ARBA00023163"/>
    </source>
</evidence>
<dbReference type="SMART" id="SM00342">
    <property type="entry name" value="HTH_ARAC"/>
    <property type="match status" value="1"/>
</dbReference>
<dbReference type="InterPro" id="IPR050204">
    <property type="entry name" value="AraC_XylS_family_regulators"/>
</dbReference>
<dbReference type="PANTHER" id="PTHR46796">
    <property type="entry name" value="HTH-TYPE TRANSCRIPTIONAL ACTIVATOR RHAS-RELATED"/>
    <property type="match status" value="1"/>
</dbReference>
<sequence length="322" mass="35773">MPSHDLNHAIHETRDVHEHAASLALWDQHYEQISGGRFEGRIEELRIGPVQVFREQTSRALVQQGLPRPGTLTLAVALTDEADSRICGHALRPDGGYAVIADGEFDLVTHGAFDVLALDIDRQALADHASRISGVVVAVDDLPDRGLHGHDPQQAELRALLLDTLRTARESPGLLQHMAMRRALVQTACDLLLSRIHLPLADQEPPATAASRERIVREARAWMRAHAHEPIDVPMLCDALGVSRRTLQYSFEAVLQLSPVSYLRALRLNGVRRELMRGSAEPVADCAARWGFWHLSRFAAEYRALFGEKPSETVARTRLALH</sequence>
<dbReference type="GO" id="GO:0003700">
    <property type="term" value="F:DNA-binding transcription factor activity"/>
    <property type="evidence" value="ECO:0007669"/>
    <property type="project" value="InterPro"/>
</dbReference>
<keyword evidence="1" id="KW-0805">Transcription regulation</keyword>
<dbReference type="PROSITE" id="PS01124">
    <property type="entry name" value="HTH_ARAC_FAMILY_2"/>
    <property type="match status" value="1"/>
</dbReference>
<keyword evidence="3" id="KW-0804">Transcription</keyword>
<keyword evidence="6" id="KW-1185">Reference proteome</keyword>
<dbReference type="InterPro" id="IPR018060">
    <property type="entry name" value="HTH_AraC"/>
</dbReference>
<reference evidence="5 6" key="1">
    <citation type="submission" date="2019-02" db="EMBL/GenBank/DDBJ databases">
        <title>Genomic Encyclopedia of Type Strains, Phase IV (KMG-IV): sequencing the most valuable type-strain genomes for metagenomic binning, comparative biology and taxonomic classification.</title>
        <authorList>
            <person name="Goeker M."/>
        </authorList>
    </citation>
    <scope>NUCLEOTIDE SEQUENCE [LARGE SCALE GENOMIC DNA]</scope>
    <source>
        <strain evidence="5 6">DSM 10617</strain>
    </source>
</reference>